<feature type="compositionally biased region" description="Polar residues" evidence="1">
    <location>
        <begin position="35"/>
        <end position="45"/>
    </location>
</feature>
<keyword evidence="3" id="KW-1185">Reference proteome</keyword>
<accession>A0AA38UDZ9</accession>
<feature type="region of interest" description="Disordered" evidence="1">
    <location>
        <begin position="436"/>
        <end position="472"/>
    </location>
</feature>
<gene>
    <name evidence="2" type="ORF">F5878DRAFT_619879</name>
</gene>
<evidence type="ECO:0000313" key="2">
    <source>
        <dbReference type="EMBL" id="KAJ3838317.1"/>
    </source>
</evidence>
<feature type="region of interest" description="Disordered" evidence="1">
    <location>
        <begin position="398"/>
        <end position="424"/>
    </location>
</feature>
<evidence type="ECO:0000313" key="3">
    <source>
        <dbReference type="Proteomes" id="UP001163846"/>
    </source>
</evidence>
<feature type="compositionally biased region" description="Low complexity" evidence="1">
    <location>
        <begin position="456"/>
        <end position="469"/>
    </location>
</feature>
<evidence type="ECO:0000256" key="1">
    <source>
        <dbReference type="SAM" id="MobiDB-lite"/>
    </source>
</evidence>
<dbReference type="Proteomes" id="UP001163846">
    <property type="component" value="Unassembled WGS sequence"/>
</dbReference>
<feature type="region of interest" description="Disordered" evidence="1">
    <location>
        <begin position="334"/>
        <end position="353"/>
    </location>
</feature>
<feature type="compositionally biased region" description="Polar residues" evidence="1">
    <location>
        <begin position="436"/>
        <end position="447"/>
    </location>
</feature>
<dbReference type="AlphaFoldDB" id="A0AA38UDZ9"/>
<protein>
    <submittedName>
        <fullName evidence="2">Uncharacterized protein</fullName>
    </submittedName>
</protein>
<feature type="compositionally biased region" description="Low complexity" evidence="1">
    <location>
        <begin position="398"/>
        <end position="414"/>
    </location>
</feature>
<proteinExistence type="predicted"/>
<organism evidence="2 3">
    <name type="scientific">Lentinula raphanica</name>
    <dbReference type="NCBI Taxonomy" id="153919"/>
    <lineage>
        <taxon>Eukaryota</taxon>
        <taxon>Fungi</taxon>
        <taxon>Dikarya</taxon>
        <taxon>Basidiomycota</taxon>
        <taxon>Agaricomycotina</taxon>
        <taxon>Agaricomycetes</taxon>
        <taxon>Agaricomycetidae</taxon>
        <taxon>Agaricales</taxon>
        <taxon>Marasmiineae</taxon>
        <taxon>Omphalotaceae</taxon>
        <taxon>Lentinula</taxon>
    </lineage>
</organism>
<feature type="region of interest" description="Disordered" evidence="1">
    <location>
        <begin position="1"/>
        <end position="79"/>
    </location>
</feature>
<feature type="compositionally biased region" description="Polar residues" evidence="1">
    <location>
        <begin position="174"/>
        <end position="184"/>
    </location>
</feature>
<reference evidence="2" key="1">
    <citation type="submission" date="2022-08" db="EMBL/GenBank/DDBJ databases">
        <authorList>
            <consortium name="DOE Joint Genome Institute"/>
            <person name="Min B."/>
            <person name="Riley R."/>
            <person name="Sierra-Patev S."/>
            <person name="Naranjo-Ortiz M."/>
            <person name="Looney B."/>
            <person name="Konkel Z."/>
            <person name="Slot J.C."/>
            <person name="Sakamoto Y."/>
            <person name="Steenwyk J.L."/>
            <person name="Rokas A."/>
            <person name="Carro J."/>
            <person name="Camarero S."/>
            <person name="Ferreira P."/>
            <person name="Molpeceres G."/>
            <person name="Ruiz-Duenas F.J."/>
            <person name="Serrano A."/>
            <person name="Henrissat B."/>
            <person name="Drula E."/>
            <person name="Hughes K.W."/>
            <person name="Mata J.L."/>
            <person name="Ishikawa N.K."/>
            <person name="Vargas-Isla R."/>
            <person name="Ushijima S."/>
            <person name="Smith C.A."/>
            <person name="Ahrendt S."/>
            <person name="Andreopoulos W."/>
            <person name="He G."/>
            <person name="Labutti K."/>
            <person name="Lipzen A."/>
            <person name="Ng V."/>
            <person name="Sandor L."/>
            <person name="Barry K."/>
            <person name="Martinez A.T."/>
            <person name="Xiao Y."/>
            <person name="Gibbons J.G."/>
            <person name="Terashima K."/>
            <person name="Hibbett D.S."/>
            <person name="Grigoriev I.V."/>
        </authorList>
    </citation>
    <scope>NUCLEOTIDE SEQUENCE</scope>
    <source>
        <strain evidence="2">TFB9207</strain>
    </source>
</reference>
<sequence>MDNTHLYDPPAAGLTIGSPRMMSPRSHTTHRSIRSQRSPQPTAYNNDDPRGDVPAVVAGNLHRNDSPFNLDPDAPVLGAGGESIQEAINAEEQREELRKERNHNFVGGFMVGLKRALKPTWHDRQRSDPEAAYAQTPYTADSTYSPAPNPAGFGQQQVYPHADHSHPSASSDSQVTPSSETIHGTQEMIPDDGTTAIDHRAMPMSIATPSHYVSPIVVEPQLAPDYIKMGSRSSSSTEVSLNSYMSRLAQFFQHINELPWVAENRVTVDYCPGESNKRHARSRPPRKVLSWYNRHVFPPTQNTEILDLDAGSSPSPPGGQVVQMVEAQPVFLSNTEQKGQKEENPPLILPTVPIPESQINSGPTYLAEVIPLPIPLPLPRSETQQSAPTGRSVVYSVVNPSAPSSSTSTTTSPVLLQPPRRSDNDDIMTALAKSTTGYTPFQPSTAQYGRPIHEPQTLQPTTSSTSQMSEGDIREVPAAHVRAGTPAHSMYPYPLYAPSTGT</sequence>
<dbReference type="EMBL" id="MU806189">
    <property type="protein sequence ID" value="KAJ3838317.1"/>
    <property type="molecule type" value="Genomic_DNA"/>
</dbReference>
<comment type="caution">
    <text evidence="2">The sequence shown here is derived from an EMBL/GenBank/DDBJ whole genome shotgun (WGS) entry which is preliminary data.</text>
</comment>
<name>A0AA38UDZ9_9AGAR</name>
<feature type="region of interest" description="Disordered" evidence="1">
    <location>
        <begin position="139"/>
        <end position="195"/>
    </location>
</feature>